<reference evidence="2" key="1">
    <citation type="journal article" date="2021" name="Proc. Natl. Acad. Sci. U.S.A.">
        <title>Three genomes in the algal genus Volvox reveal the fate of a haploid sex-determining region after a transition to homothallism.</title>
        <authorList>
            <person name="Yamamoto K."/>
            <person name="Hamaji T."/>
            <person name="Kawai-Toyooka H."/>
            <person name="Matsuzaki R."/>
            <person name="Takahashi F."/>
            <person name="Nishimura Y."/>
            <person name="Kawachi M."/>
            <person name="Noguchi H."/>
            <person name="Minakuchi Y."/>
            <person name="Umen J.G."/>
            <person name="Toyoda A."/>
            <person name="Nozaki H."/>
        </authorList>
    </citation>
    <scope>NUCLEOTIDE SEQUENCE</scope>
    <source>
        <strain evidence="2">NIES-3786</strain>
    </source>
</reference>
<proteinExistence type="predicted"/>
<dbReference type="AlphaFoldDB" id="A0A8J4C3C0"/>
<evidence type="ECO:0000256" key="1">
    <source>
        <dbReference type="SAM" id="MobiDB-lite"/>
    </source>
</evidence>
<evidence type="ECO:0000313" key="2">
    <source>
        <dbReference type="EMBL" id="GIL74722.1"/>
    </source>
</evidence>
<evidence type="ECO:0000313" key="3">
    <source>
        <dbReference type="Proteomes" id="UP000747110"/>
    </source>
</evidence>
<gene>
    <name evidence="2" type="ORF">Vretifemale_4659</name>
</gene>
<dbReference type="Proteomes" id="UP000747110">
    <property type="component" value="Unassembled WGS sequence"/>
</dbReference>
<comment type="caution">
    <text evidence="2">The sequence shown here is derived from an EMBL/GenBank/DDBJ whole genome shotgun (WGS) entry which is preliminary data.</text>
</comment>
<accession>A0A8J4C3C0</accession>
<dbReference type="EMBL" id="BNCP01000006">
    <property type="protein sequence ID" value="GIL74722.1"/>
    <property type="molecule type" value="Genomic_DNA"/>
</dbReference>
<name>A0A8J4C3C0_9CHLO</name>
<feature type="non-terminal residue" evidence="2">
    <location>
        <position position="178"/>
    </location>
</feature>
<keyword evidence="3" id="KW-1185">Reference proteome</keyword>
<organism evidence="2 3">
    <name type="scientific">Volvox reticuliferus</name>
    <dbReference type="NCBI Taxonomy" id="1737510"/>
    <lineage>
        <taxon>Eukaryota</taxon>
        <taxon>Viridiplantae</taxon>
        <taxon>Chlorophyta</taxon>
        <taxon>core chlorophytes</taxon>
        <taxon>Chlorophyceae</taxon>
        <taxon>CS clade</taxon>
        <taxon>Chlamydomonadales</taxon>
        <taxon>Volvocaceae</taxon>
        <taxon>Volvox</taxon>
    </lineage>
</organism>
<feature type="region of interest" description="Disordered" evidence="1">
    <location>
        <begin position="119"/>
        <end position="148"/>
    </location>
</feature>
<sequence length="178" mass="18776">MIVPEFAHAWDICKPRTTMQQSPCAGQVHRYRHSFARMMQTHRAGRRCHHQLLFFISCLIMQISVSLLLQTEYGVATPVASGATTATATPLSLQPSSTSSQQPLGASTTKTLPATLKLSASTGQASPSSVESSDMSTSGIAGSIPNLSPAPTADLGSPTCSLQLQSGTLLPLLSGPYY</sequence>
<protein>
    <submittedName>
        <fullName evidence="2">Uncharacterized protein</fullName>
    </submittedName>
</protein>
<feature type="compositionally biased region" description="Polar residues" evidence="1">
    <location>
        <begin position="119"/>
        <end position="140"/>
    </location>
</feature>